<evidence type="ECO:0000313" key="4">
    <source>
        <dbReference type="Proteomes" id="UP000295741"/>
    </source>
</evidence>
<evidence type="ECO:0000313" key="3">
    <source>
        <dbReference type="EMBL" id="TDO28650.1"/>
    </source>
</evidence>
<dbReference type="AlphaFoldDB" id="A0A4R6J0E3"/>
<keyword evidence="1" id="KW-0472">Membrane</keyword>
<reference evidence="3 4" key="1">
    <citation type="submission" date="2019-03" db="EMBL/GenBank/DDBJ databases">
        <title>Genomic Encyclopedia of Archaeal and Bacterial Type Strains, Phase II (KMG-II): from individual species to whole genera.</title>
        <authorList>
            <person name="Goeker M."/>
        </authorList>
    </citation>
    <scope>NUCLEOTIDE SEQUENCE [LARGE SCALE GENOMIC DNA]</scope>
    <source>
        <strain evidence="3 4">DSM 28323</strain>
    </source>
</reference>
<gene>
    <name evidence="3" type="ORF">BC659_0728</name>
</gene>
<organism evidence="3 4">
    <name type="scientific">Sediminibacterium goheungense</name>
    <dbReference type="NCBI Taxonomy" id="1086393"/>
    <lineage>
        <taxon>Bacteria</taxon>
        <taxon>Pseudomonadati</taxon>
        <taxon>Bacteroidota</taxon>
        <taxon>Chitinophagia</taxon>
        <taxon>Chitinophagales</taxon>
        <taxon>Chitinophagaceae</taxon>
        <taxon>Sediminibacterium</taxon>
    </lineage>
</organism>
<keyword evidence="1" id="KW-1133">Transmembrane helix</keyword>
<keyword evidence="4" id="KW-1185">Reference proteome</keyword>
<dbReference type="PANTHER" id="PTHR12277:SF81">
    <property type="entry name" value="PROTEIN ABHD13"/>
    <property type="match status" value="1"/>
</dbReference>
<evidence type="ECO:0000259" key="2">
    <source>
        <dbReference type="Pfam" id="PF12146"/>
    </source>
</evidence>
<dbReference type="Proteomes" id="UP000295741">
    <property type="component" value="Unassembled WGS sequence"/>
</dbReference>
<evidence type="ECO:0000256" key="1">
    <source>
        <dbReference type="SAM" id="Phobius"/>
    </source>
</evidence>
<dbReference type="RefSeq" id="WP_133473281.1">
    <property type="nucleotide sequence ID" value="NZ_SNWP01000010.1"/>
</dbReference>
<dbReference type="OrthoDB" id="9777090at2"/>
<protein>
    <recommendedName>
        <fullName evidence="2">Serine aminopeptidase S33 domain-containing protein</fullName>
    </recommendedName>
</protein>
<dbReference type="PANTHER" id="PTHR12277">
    <property type="entry name" value="ALPHA/BETA HYDROLASE DOMAIN-CONTAINING PROTEIN"/>
    <property type="match status" value="1"/>
</dbReference>
<keyword evidence="1" id="KW-0812">Transmembrane</keyword>
<sequence>MSDIRHQTSDIRHQTSDIMKIPRWLKIIVLIYALVGILFYSFQQKILFQPVVVAADSSYQFDQPYEDIWIPVDQSAKTHIVHFTVPDSLRKGLVLYFHGNRGNVRRYRRFVSKFTQHGYAVWMPDYPGFGKSTGELTEAALYEQALQVYKRARQFYAPQDIIIYGKSMGTGVAVQLASVRDCKKLILETPYNSMRSLVGIYLWMYPLKSILQFQFPSDEYMKKVTAPVSIFHGTDDGVIPYSNAVKLRKLLKPGDEFITIENGTHRNLNTFPLMQQKLDSLLK</sequence>
<dbReference type="Pfam" id="PF12146">
    <property type="entry name" value="Hydrolase_4"/>
    <property type="match status" value="1"/>
</dbReference>
<dbReference type="InterPro" id="IPR022742">
    <property type="entry name" value="Hydrolase_4"/>
</dbReference>
<proteinExistence type="predicted"/>
<dbReference type="EMBL" id="SNWP01000010">
    <property type="protein sequence ID" value="TDO28650.1"/>
    <property type="molecule type" value="Genomic_DNA"/>
</dbReference>
<accession>A0A4R6J0E3</accession>
<name>A0A4R6J0E3_9BACT</name>
<feature type="domain" description="Serine aminopeptidase S33" evidence="2">
    <location>
        <begin position="91"/>
        <end position="198"/>
    </location>
</feature>
<feature type="transmembrane region" description="Helical" evidence="1">
    <location>
        <begin position="21"/>
        <end position="42"/>
    </location>
</feature>
<comment type="caution">
    <text evidence="3">The sequence shown here is derived from an EMBL/GenBank/DDBJ whole genome shotgun (WGS) entry which is preliminary data.</text>
</comment>
<dbReference type="Gene3D" id="3.40.50.1820">
    <property type="entry name" value="alpha/beta hydrolase"/>
    <property type="match status" value="1"/>
</dbReference>
<dbReference type="SUPFAM" id="SSF53474">
    <property type="entry name" value="alpha/beta-Hydrolases"/>
    <property type="match status" value="1"/>
</dbReference>
<dbReference type="InterPro" id="IPR029058">
    <property type="entry name" value="AB_hydrolase_fold"/>
</dbReference>